<evidence type="ECO:0000256" key="3">
    <source>
        <dbReference type="ARBA" id="ARBA00023027"/>
    </source>
</evidence>
<protein>
    <recommendedName>
        <fullName evidence="9">Glyoxylate/hydroxypyruvate reductase HPR3</fullName>
    </recommendedName>
</protein>
<dbReference type="InterPro" id="IPR050223">
    <property type="entry name" value="D-isomer_2-hydroxyacid_DH"/>
</dbReference>
<dbReference type="Pfam" id="PF00389">
    <property type="entry name" value="2-Hacid_dh"/>
    <property type="match status" value="1"/>
</dbReference>
<sequence>MHRLTFVPANRALPLSLIPRPRPRPLNLRALPRRIACELASIAGDRDRELELPLVLILRPLFPAFQDALRERFRFLEPWESSLPTHDFLSAHANSVRALLCSGPLPPVDASTLACLPGLQCVVATSTGVNHIAMDECRRREILVANAGTVFSDDAADYAVGLLIDVLRKISTSDRYIRSGLWPLKGTYLLGSKLGGKRVGIVGFGSIGSKVAKRLEAFGCTIFYHSRTRKPSVSFKYFSNISNLAAESDALIVSCALTNETHHIISKDVLLALGKEGVVINVGRGALIDEKELVNCLMEGVIGGAGLDVFEDEPNVPQELFVLDNVVLSHHRAVFTPDSFSSLLQLVIDNLEAFFAGRPLLSPVSA</sequence>
<dbReference type="GO" id="GO:0005829">
    <property type="term" value="C:cytosol"/>
    <property type="evidence" value="ECO:0007669"/>
    <property type="project" value="TreeGrafter"/>
</dbReference>
<dbReference type="Proteomes" id="UP001085076">
    <property type="component" value="Miscellaneous, Linkage group lg10"/>
</dbReference>
<dbReference type="GO" id="GO:0030267">
    <property type="term" value="F:glyoxylate reductase (NADPH) activity"/>
    <property type="evidence" value="ECO:0007669"/>
    <property type="project" value="TreeGrafter"/>
</dbReference>
<comment type="similarity">
    <text evidence="4">Belongs to the D-isomer specific 2-hydroxyacid dehydrogenase family.</text>
</comment>
<keyword evidence="8" id="KW-1185">Reference proteome</keyword>
<dbReference type="InterPro" id="IPR029752">
    <property type="entry name" value="D-isomer_DH_CS1"/>
</dbReference>
<dbReference type="AlphaFoldDB" id="A0A9D5H3V6"/>
<keyword evidence="1" id="KW-0521">NADP</keyword>
<evidence type="ECO:0000256" key="1">
    <source>
        <dbReference type="ARBA" id="ARBA00022857"/>
    </source>
</evidence>
<evidence type="ECO:0008006" key="9">
    <source>
        <dbReference type="Google" id="ProtNLM"/>
    </source>
</evidence>
<dbReference type="PANTHER" id="PTHR10996:SF179">
    <property type="entry name" value="D-ISOMER SPECIFIC 2-HYDROXYACID DEHYDROGENASE FAMILY PROTEIN-RELATED"/>
    <property type="match status" value="1"/>
</dbReference>
<dbReference type="PROSITE" id="PS00065">
    <property type="entry name" value="D_2_HYDROXYACID_DH_1"/>
    <property type="match status" value="1"/>
</dbReference>
<dbReference type="InterPro" id="IPR006139">
    <property type="entry name" value="D-isomer_2_OHA_DH_cat_dom"/>
</dbReference>
<dbReference type="FunFam" id="3.40.50.720:FF:000213">
    <property type="entry name" value="Putative 2-hydroxyacid dehydrogenase"/>
    <property type="match status" value="1"/>
</dbReference>
<dbReference type="PANTHER" id="PTHR10996">
    <property type="entry name" value="2-HYDROXYACID DEHYDROGENASE-RELATED"/>
    <property type="match status" value="1"/>
</dbReference>
<feature type="domain" description="D-isomer specific 2-hydroxyacid dehydrogenase catalytic" evidence="5">
    <location>
        <begin position="55"/>
        <end position="364"/>
    </location>
</feature>
<reference evidence="7" key="2">
    <citation type="journal article" date="2022" name="Hortic Res">
        <title>The genome of Dioscorea zingiberensis sheds light on the biosynthesis, origin and evolution of the medicinally important diosgenin saponins.</title>
        <authorList>
            <person name="Li Y."/>
            <person name="Tan C."/>
            <person name="Li Z."/>
            <person name="Guo J."/>
            <person name="Li S."/>
            <person name="Chen X."/>
            <person name="Wang C."/>
            <person name="Dai X."/>
            <person name="Yang H."/>
            <person name="Song W."/>
            <person name="Hou L."/>
            <person name="Xu J."/>
            <person name="Tong Z."/>
            <person name="Xu A."/>
            <person name="Yuan X."/>
            <person name="Wang W."/>
            <person name="Yang Q."/>
            <person name="Chen L."/>
            <person name="Sun Z."/>
            <person name="Wang K."/>
            <person name="Pan B."/>
            <person name="Chen J."/>
            <person name="Bao Y."/>
            <person name="Liu F."/>
            <person name="Qi X."/>
            <person name="Gang D.R."/>
            <person name="Wen J."/>
            <person name="Li J."/>
        </authorList>
    </citation>
    <scope>NUCLEOTIDE SEQUENCE</scope>
    <source>
        <strain evidence="7">Dzin_1.0</strain>
    </source>
</reference>
<evidence type="ECO:0000313" key="8">
    <source>
        <dbReference type="Proteomes" id="UP001085076"/>
    </source>
</evidence>
<evidence type="ECO:0000256" key="2">
    <source>
        <dbReference type="ARBA" id="ARBA00023002"/>
    </source>
</evidence>
<dbReference type="InterPro" id="IPR006140">
    <property type="entry name" value="D-isomer_DH_NAD-bd"/>
</dbReference>
<keyword evidence="2 4" id="KW-0560">Oxidoreductase</keyword>
<organism evidence="7 8">
    <name type="scientific">Dioscorea zingiberensis</name>
    <dbReference type="NCBI Taxonomy" id="325984"/>
    <lineage>
        <taxon>Eukaryota</taxon>
        <taxon>Viridiplantae</taxon>
        <taxon>Streptophyta</taxon>
        <taxon>Embryophyta</taxon>
        <taxon>Tracheophyta</taxon>
        <taxon>Spermatophyta</taxon>
        <taxon>Magnoliopsida</taxon>
        <taxon>Liliopsida</taxon>
        <taxon>Dioscoreales</taxon>
        <taxon>Dioscoreaceae</taxon>
        <taxon>Dioscorea</taxon>
    </lineage>
</organism>
<gene>
    <name evidence="7" type="ORF">J5N97_030037</name>
</gene>
<evidence type="ECO:0000313" key="7">
    <source>
        <dbReference type="EMBL" id="KAJ0962209.1"/>
    </source>
</evidence>
<evidence type="ECO:0000259" key="6">
    <source>
        <dbReference type="Pfam" id="PF02826"/>
    </source>
</evidence>
<keyword evidence="3" id="KW-0520">NAD</keyword>
<comment type="caution">
    <text evidence="7">The sequence shown here is derived from an EMBL/GenBank/DDBJ whole genome shotgun (WGS) entry which is preliminary data.</text>
</comment>
<dbReference type="CDD" id="cd12156">
    <property type="entry name" value="HPPR"/>
    <property type="match status" value="1"/>
</dbReference>
<dbReference type="SUPFAM" id="SSF52283">
    <property type="entry name" value="Formate/glycerate dehydrogenase catalytic domain-like"/>
    <property type="match status" value="1"/>
</dbReference>
<feature type="domain" description="D-isomer specific 2-hydroxyacid dehydrogenase NAD-binding" evidence="6">
    <location>
        <begin position="160"/>
        <end position="333"/>
    </location>
</feature>
<evidence type="ECO:0000256" key="4">
    <source>
        <dbReference type="RuleBase" id="RU003719"/>
    </source>
</evidence>
<dbReference type="OrthoDB" id="298012at2759"/>
<dbReference type="InterPro" id="IPR036291">
    <property type="entry name" value="NAD(P)-bd_dom_sf"/>
</dbReference>
<dbReference type="Pfam" id="PF02826">
    <property type="entry name" value="2-Hacid_dh_C"/>
    <property type="match status" value="1"/>
</dbReference>
<proteinExistence type="inferred from homology"/>
<dbReference type="GO" id="GO:0051287">
    <property type="term" value="F:NAD binding"/>
    <property type="evidence" value="ECO:0007669"/>
    <property type="project" value="InterPro"/>
</dbReference>
<reference evidence="7" key="1">
    <citation type="submission" date="2021-03" db="EMBL/GenBank/DDBJ databases">
        <authorList>
            <person name="Li Z."/>
            <person name="Yang C."/>
        </authorList>
    </citation>
    <scope>NUCLEOTIDE SEQUENCE</scope>
    <source>
        <strain evidence="7">Dzin_1.0</strain>
        <tissue evidence="7">Leaf</tissue>
    </source>
</reference>
<dbReference type="SUPFAM" id="SSF51735">
    <property type="entry name" value="NAD(P)-binding Rossmann-fold domains"/>
    <property type="match status" value="1"/>
</dbReference>
<name>A0A9D5H3V6_9LILI</name>
<dbReference type="GO" id="GO:0016618">
    <property type="term" value="F:hydroxypyruvate reductase [NAD(P)H] activity"/>
    <property type="evidence" value="ECO:0007669"/>
    <property type="project" value="TreeGrafter"/>
</dbReference>
<accession>A0A9D5H3V6</accession>
<dbReference type="EMBL" id="JAGGNH010000010">
    <property type="protein sequence ID" value="KAJ0962209.1"/>
    <property type="molecule type" value="Genomic_DNA"/>
</dbReference>
<evidence type="ECO:0000259" key="5">
    <source>
        <dbReference type="Pfam" id="PF00389"/>
    </source>
</evidence>
<dbReference type="Gene3D" id="3.40.50.720">
    <property type="entry name" value="NAD(P)-binding Rossmann-like Domain"/>
    <property type="match status" value="2"/>
</dbReference>